<dbReference type="Proteomes" id="UP000828941">
    <property type="component" value="Chromosome 2"/>
</dbReference>
<comment type="caution">
    <text evidence="1">The sequence shown here is derived from an EMBL/GenBank/DDBJ whole genome shotgun (WGS) entry which is preliminary data.</text>
</comment>
<evidence type="ECO:0000313" key="2">
    <source>
        <dbReference type="Proteomes" id="UP000828941"/>
    </source>
</evidence>
<protein>
    <submittedName>
        <fullName evidence="1">Uncharacterized protein</fullName>
    </submittedName>
</protein>
<accession>A0ACB9Q0L2</accession>
<proteinExistence type="predicted"/>
<organism evidence="1 2">
    <name type="scientific">Bauhinia variegata</name>
    <name type="common">Purple orchid tree</name>
    <name type="synonym">Phanera variegata</name>
    <dbReference type="NCBI Taxonomy" id="167791"/>
    <lineage>
        <taxon>Eukaryota</taxon>
        <taxon>Viridiplantae</taxon>
        <taxon>Streptophyta</taxon>
        <taxon>Embryophyta</taxon>
        <taxon>Tracheophyta</taxon>
        <taxon>Spermatophyta</taxon>
        <taxon>Magnoliopsida</taxon>
        <taxon>eudicotyledons</taxon>
        <taxon>Gunneridae</taxon>
        <taxon>Pentapetalae</taxon>
        <taxon>rosids</taxon>
        <taxon>fabids</taxon>
        <taxon>Fabales</taxon>
        <taxon>Fabaceae</taxon>
        <taxon>Cercidoideae</taxon>
        <taxon>Cercideae</taxon>
        <taxon>Bauhiniinae</taxon>
        <taxon>Bauhinia</taxon>
    </lineage>
</organism>
<evidence type="ECO:0000313" key="1">
    <source>
        <dbReference type="EMBL" id="KAI4354629.1"/>
    </source>
</evidence>
<reference evidence="1 2" key="1">
    <citation type="journal article" date="2022" name="DNA Res.">
        <title>Chromosomal-level genome assembly of the orchid tree Bauhinia variegata (Leguminosae; Cercidoideae) supports the allotetraploid origin hypothesis of Bauhinia.</title>
        <authorList>
            <person name="Zhong Y."/>
            <person name="Chen Y."/>
            <person name="Zheng D."/>
            <person name="Pang J."/>
            <person name="Liu Y."/>
            <person name="Luo S."/>
            <person name="Meng S."/>
            <person name="Qian L."/>
            <person name="Wei D."/>
            <person name="Dai S."/>
            <person name="Zhou R."/>
        </authorList>
    </citation>
    <scope>NUCLEOTIDE SEQUENCE [LARGE SCALE GENOMIC DNA]</scope>
    <source>
        <strain evidence="1">BV-YZ2020</strain>
    </source>
</reference>
<dbReference type="EMBL" id="CM039427">
    <property type="protein sequence ID" value="KAI4354629.1"/>
    <property type="molecule type" value="Genomic_DNA"/>
</dbReference>
<sequence>MASENEPMFPLKLLVDKERNHVVVAEATGDFVDILFSFLTLPLATIIRLISKKPPAAEIGCIGNLYNSVEYFDTDDFWNHICKQMLLCPRNPCDALCQKLKLNLEYDKEPMKYFMCSSCRGNKNDWLLSTFAETTCTCGKLMNQEMKLEDSIEEVDQVNGVFVKGEAMYLIFDDLKVMKGSLSNSLQHLIQLGYKDLSNLIDISPKVGLNEILDLLKQALTSKSPLTGTFLANVESKPMEPFCPQLGAKLEARNCKMNLKITVSKSNNKILYAEVDEDFIDFLLSFLTIPLGSILNLLDGNSSVGCIDNLYRSVESLNPWCQASCTLLLDPRVAPQFGCQNQPLNMAEQDPPFYWFGTGVMYRNHICHSVNKGVISRRRHLIKNPEAMKLFDPRSPDGTKAIGFVKRPAVFAVSDDLRITPLTSNSSIFFLQKLNIPLDDMDRHVVSIGETEALNLLRASLTSKAALTDGLFLLLKKPKEEIN</sequence>
<gene>
    <name evidence="1" type="ORF">L6164_003478</name>
</gene>
<name>A0ACB9Q0L2_BAUVA</name>
<keyword evidence="2" id="KW-1185">Reference proteome</keyword>